<feature type="domain" description="MaoC-like" evidence="1">
    <location>
        <begin position="19"/>
        <end position="111"/>
    </location>
</feature>
<dbReference type="KEGG" id="meso:BSQ44_18460"/>
<dbReference type="InterPro" id="IPR002539">
    <property type="entry name" value="MaoC-like_dom"/>
</dbReference>
<organism evidence="2 3">
    <name type="scientific">Aquibium oceanicum</name>
    <dbReference type="NCBI Taxonomy" id="1670800"/>
    <lineage>
        <taxon>Bacteria</taxon>
        <taxon>Pseudomonadati</taxon>
        <taxon>Pseudomonadota</taxon>
        <taxon>Alphaproteobacteria</taxon>
        <taxon>Hyphomicrobiales</taxon>
        <taxon>Phyllobacteriaceae</taxon>
        <taxon>Aquibium</taxon>
    </lineage>
</organism>
<dbReference type="EMBL" id="CP018171">
    <property type="protein sequence ID" value="APH73127.1"/>
    <property type="molecule type" value="Genomic_DNA"/>
</dbReference>
<evidence type="ECO:0000313" key="3">
    <source>
        <dbReference type="Proteomes" id="UP000182840"/>
    </source>
</evidence>
<dbReference type="CDD" id="cd03454">
    <property type="entry name" value="YdeM"/>
    <property type="match status" value="1"/>
</dbReference>
<reference evidence="3" key="1">
    <citation type="submission" date="2016-11" db="EMBL/GenBank/DDBJ databases">
        <title>Mesorhizobium oceanicum sp. nov., isolated from deep seawater in South China Sea.</title>
        <authorList>
            <person name="Fu G.-Y."/>
        </authorList>
    </citation>
    <scope>NUCLEOTIDE SEQUENCE [LARGE SCALE GENOMIC DNA]</scope>
    <source>
        <strain evidence="3">B7</strain>
    </source>
</reference>
<evidence type="ECO:0000313" key="2">
    <source>
        <dbReference type="EMBL" id="APH73127.1"/>
    </source>
</evidence>
<proteinExistence type="predicted"/>
<dbReference type="RefSeq" id="WP_072606598.1">
    <property type="nucleotide sequence ID" value="NZ_CP018171.1"/>
</dbReference>
<dbReference type="AlphaFoldDB" id="A0A1L3SUL9"/>
<accession>A0A1L3SUL9</accession>
<dbReference type="STRING" id="1670800.BSQ44_18460"/>
<dbReference type="PANTHER" id="PTHR43437:SF3">
    <property type="entry name" value="HYDROXYACYL-THIOESTER DEHYDRATASE TYPE 2, MITOCHONDRIAL"/>
    <property type="match status" value="1"/>
</dbReference>
<gene>
    <name evidence="2" type="ORF">BSQ44_18460</name>
</gene>
<keyword evidence="3" id="KW-1185">Reference proteome</keyword>
<dbReference type="GO" id="GO:0006633">
    <property type="term" value="P:fatty acid biosynthetic process"/>
    <property type="evidence" value="ECO:0007669"/>
    <property type="project" value="TreeGrafter"/>
</dbReference>
<sequence>MSIDRRLGIGETVTLGSHTFGAEEIKAFARKYDPQRFHIDEEEARKSVFKALCASGWHTISMWMKYNAATFPASVERSKQFGDPVEFGPAAGLRDLKWLKPVYVGDTITFTRTPQSHRALASRPGWRMLTIVNEGINQNGDKVMSFTSMVLVKAA</sequence>
<dbReference type="PANTHER" id="PTHR43437">
    <property type="entry name" value="HYDROXYACYL-THIOESTER DEHYDRATASE TYPE 2, MITOCHONDRIAL-RELATED"/>
    <property type="match status" value="1"/>
</dbReference>
<dbReference type="Pfam" id="PF01575">
    <property type="entry name" value="MaoC_dehydratas"/>
    <property type="match status" value="1"/>
</dbReference>
<dbReference type="SUPFAM" id="SSF54637">
    <property type="entry name" value="Thioesterase/thiol ester dehydrase-isomerase"/>
    <property type="match status" value="1"/>
</dbReference>
<dbReference type="OrthoDB" id="9797938at2"/>
<dbReference type="InterPro" id="IPR050965">
    <property type="entry name" value="UPF0336/Enoyl-CoA_hydratase"/>
</dbReference>
<dbReference type="Proteomes" id="UP000182840">
    <property type="component" value="Chromosome"/>
</dbReference>
<dbReference type="Gene3D" id="3.10.129.10">
    <property type="entry name" value="Hotdog Thioesterase"/>
    <property type="match status" value="1"/>
</dbReference>
<evidence type="ECO:0000259" key="1">
    <source>
        <dbReference type="Pfam" id="PF01575"/>
    </source>
</evidence>
<dbReference type="GO" id="GO:0019171">
    <property type="term" value="F:(3R)-hydroxyacyl-[acyl-carrier-protein] dehydratase activity"/>
    <property type="evidence" value="ECO:0007669"/>
    <property type="project" value="TreeGrafter"/>
</dbReference>
<dbReference type="InterPro" id="IPR029069">
    <property type="entry name" value="HotDog_dom_sf"/>
</dbReference>
<protein>
    <submittedName>
        <fullName evidence="2">Dehydratase</fullName>
    </submittedName>
</protein>
<name>A0A1L3SUL9_9HYPH</name>